<reference evidence="9 10" key="1">
    <citation type="journal article" date="2020" name="Microorganisms">
        <title>Description of Three Novel Members in the Family Geobacteraceae, Oryzomonas japonicum gen. nov., sp. nov., Oryzomonas sagensis sp. nov., and Oryzomonas ruber sp. nov.</title>
        <authorList>
            <person name="Xu Z."/>
            <person name="Masuda Y."/>
            <person name="Hayakawa C."/>
            <person name="Ushijima N."/>
            <person name="Kawano K."/>
            <person name="Shiratori Y."/>
            <person name="Senoo K."/>
            <person name="Itoh H."/>
        </authorList>
    </citation>
    <scope>NUCLEOTIDE SEQUENCE [LARGE SCALE GENOMIC DNA]</scope>
    <source>
        <strain evidence="9 10">Red100</strain>
    </source>
</reference>
<feature type="domain" description="Nitrite/sulphite reductase 4Fe-4S" evidence="7">
    <location>
        <begin position="128"/>
        <end position="250"/>
    </location>
</feature>
<feature type="domain" description="Nitrite/Sulfite reductase ferredoxin-like" evidence="8">
    <location>
        <begin position="32"/>
        <end position="98"/>
    </location>
</feature>
<dbReference type="Pfam" id="PF03460">
    <property type="entry name" value="NIR_SIR_ferr"/>
    <property type="match status" value="2"/>
</dbReference>
<evidence type="ECO:0000259" key="8">
    <source>
        <dbReference type="Pfam" id="PF03460"/>
    </source>
</evidence>
<dbReference type="SUPFAM" id="SSF56014">
    <property type="entry name" value="Nitrite and sulphite reductase 4Fe-4S domain-like"/>
    <property type="match status" value="2"/>
</dbReference>
<evidence type="ECO:0000313" key="9">
    <source>
        <dbReference type="EMBL" id="KAB0669085.1"/>
    </source>
</evidence>
<proteinExistence type="predicted"/>
<name>A0ABQ6TLC6_9BACT</name>
<evidence type="ECO:0000259" key="7">
    <source>
        <dbReference type="Pfam" id="PF01077"/>
    </source>
</evidence>
<comment type="caution">
    <text evidence="9">The sequence shown here is derived from an EMBL/GenBank/DDBJ whole genome shotgun (WGS) entry which is preliminary data.</text>
</comment>
<dbReference type="Gene3D" id="3.30.413.10">
    <property type="entry name" value="Sulfite Reductase Hemoprotein, domain 1"/>
    <property type="match status" value="2"/>
</dbReference>
<evidence type="ECO:0000256" key="5">
    <source>
        <dbReference type="ARBA" id="ARBA00023004"/>
    </source>
</evidence>
<accession>A0ABQ6TLC6</accession>
<gene>
    <name evidence="9" type="ORF">F6V30_14745</name>
</gene>
<evidence type="ECO:0000256" key="4">
    <source>
        <dbReference type="ARBA" id="ARBA00023002"/>
    </source>
</evidence>
<dbReference type="InterPro" id="IPR036136">
    <property type="entry name" value="Nit/Sulf_reduc_fer-like_dom_sf"/>
</dbReference>
<keyword evidence="6" id="KW-0411">Iron-sulfur</keyword>
<dbReference type="Proteomes" id="UP000798046">
    <property type="component" value="Unassembled WGS sequence"/>
</dbReference>
<keyword evidence="1" id="KW-0004">4Fe-4S</keyword>
<dbReference type="PANTHER" id="PTHR32439">
    <property type="entry name" value="FERREDOXIN--NITRITE REDUCTASE, CHLOROPLASTIC"/>
    <property type="match status" value="1"/>
</dbReference>
<evidence type="ECO:0000313" key="10">
    <source>
        <dbReference type="Proteomes" id="UP000798046"/>
    </source>
</evidence>
<dbReference type="InterPro" id="IPR006066">
    <property type="entry name" value="NO2/SO3_Rdtase_FeS/sirohaem_BS"/>
</dbReference>
<evidence type="ECO:0000256" key="1">
    <source>
        <dbReference type="ARBA" id="ARBA00022485"/>
    </source>
</evidence>
<dbReference type="InterPro" id="IPR005117">
    <property type="entry name" value="NiRdtase/SiRdtase_haem-b_fer"/>
</dbReference>
<keyword evidence="10" id="KW-1185">Reference proteome</keyword>
<evidence type="ECO:0000256" key="3">
    <source>
        <dbReference type="ARBA" id="ARBA00022723"/>
    </source>
</evidence>
<dbReference type="SUPFAM" id="SSF55124">
    <property type="entry name" value="Nitrite/Sulfite reductase N-terminal domain-like"/>
    <property type="match status" value="2"/>
</dbReference>
<dbReference type="PRINTS" id="PR00397">
    <property type="entry name" value="SIROHAEM"/>
</dbReference>
<dbReference type="PANTHER" id="PTHR32439:SF9">
    <property type="entry name" value="BLR3264 PROTEIN"/>
    <property type="match status" value="1"/>
</dbReference>
<keyword evidence="4" id="KW-0560">Oxidoreductase</keyword>
<dbReference type="InterPro" id="IPR051329">
    <property type="entry name" value="NIR_SIR_4Fe-4S"/>
</dbReference>
<keyword evidence="3" id="KW-0479">Metal-binding</keyword>
<feature type="domain" description="Nitrite/Sulfite reductase ferredoxin-like" evidence="8">
    <location>
        <begin position="279"/>
        <end position="333"/>
    </location>
</feature>
<dbReference type="EMBL" id="VZRA01000004">
    <property type="protein sequence ID" value="KAB0669085.1"/>
    <property type="molecule type" value="Genomic_DNA"/>
</dbReference>
<sequence>MPTREAAPINFIIGGMQRMTTTGSEYRLDGIYKQRQEGFYLQRVKLPAGVVSSSQARTVAAVSSRFGQGTIHLTTRGSMEIHWLKESDLPIIKRDLAKVGLTARGACGGAVRGITSGSQAAQEFPALESIARRLHRQFTGNPRFERLPKKFKIGIEASVASGRHLIQDVGLVLTGGEDGRNLYDVWIAGGLGREPRPGFLFKQRLPEERIIPVIEAIVKVYATHAPPPKRLKFLAREFGEAKLCRLIEEEIVYREEIPRTSGLPEQLVPSSDGRQRLELQLFAGKLTAGQLEQIADTADRYADGVLMITANQDIALLLSRGVEAAPILDALQQSTGLDFAATAPAMRVCPGSHECRMGLASTRDVATELLGLIGEQGRTQSWAISGCPNSCSQPQLADVGIVCSALRKDEDGKRTPRFDIYRRTDAGLGTLSANDLTADELFSKVKDIG</sequence>
<dbReference type="InterPro" id="IPR006067">
    <property type="entry name" value="NO2/SO3_Rdtase_4Fe4S_dom"/>
</dbReference>
<keyword evidence="2" id="KW-0349">Heme</keyword>
<dbReference type="Gene3D" id="3.90.480.10">
    <property type="entry name" value="Sulfite Reductase Hemoprotein,Domain 2"/>
    <property type="match status" value="1"/>
</dbReference>
<evidence type="ECO:0000256" key="6">
    <source>
        <dbReference type="ARBA" id="ARBA00023014"/>
    </source>
</evidence>
<keyword evidence="5" id="KW-0408">Iron</keyword>
<dbReference type="PROSITE" id="PS00365">
    <property type="entry name" value="NIR_SIR"/>
    <property type="match status" value="1"/>
</dbReference>
<protein>
    <submittedName>
        <fullName evidence="9">Nitrite/sulfite reductase</fullName>
    </submittedName>
</protein>
<dbReference type="Pfam" id="PF01077">
    <property type="entry name" value="NIR_SIR"/>
    <property type="match status" value="1"/>
</dbReference>
<dbReference type="InterPro" id="IPR045854">
    <property type="entry name" value="NO2/SO3_Rdtase_4Fe4S_sf"/>
</dbReference>
<evidence type="ECO:0000256" key="2">
    <source>
        <dbReference type="ARBA" id="ARBA00022617"/>
    </source>
</evidence>
<organism evidence="9 10">
    <name type="scientific">Oryzomonas sagensis</name>
    <dbReference type="NCBI Taxonomy" id="2603857"/>
    <lineage>
        <taxon>Bacteria</taxon>
        <taxon>Pseudomonadati</taxon>
        <taxon>Thermodesulfobacteriota</taxon>
        <taxon>Desulfuromonadia</taxon>
        <taxon>Geobacterales</taxon>
        <taxon>Geobacteraceae</taxon>
        <taxon>Oryzomonas</taxon>
    </lineage>
</organism>